<gene>
    <name evidence="4" type="ORF">GGG17_05010</name>
</gene>
<dbReference type="PROSITE" id="PS50887">
    <property type="entry name" value="GGDEF"/>
    <property type="match status" value="1"/>
</dbReference>
<dbReference type="GO" id="GO:0005886">
    <property type="term" value="C:plasma membrane"/>
    <property type="evidence" value="ECO:0007669"/>
    <property type="project" value="TreeGrafter"/>
</dbReference>
<feature type="transmembrane region" description="Helical" evidence="2">
    <location>
        <begin position="25"/>
        <end position="46"/>
    </location>
</feature>
<dbReference type="GO" id="GO:0052621">
    <property type="term" value="F:diguanylate cyclase activity"/>
    <property type="evidence" value="ECO:0007669"/>
    <property type="project" value="TreeGrafter"/>
</dbReference>
<feature type="transmembrane region" description="Helical" evidence="2">
    <location>
        <begin position="269"/>
        <end position="292"/>
    </location>
</feature>
<feature type="transmembrane region" description="Helical" evidence="2">
    <location>
        <begin position="138"/>
        <end position="162"/>
    </location>
</feature>
<dbReference type="InterPro" id="IPR050469">
    <property type="entry name" value="Diguanylate_Cyclase"/>
</dbReference>
<dbReference type="NCBIfam" id="TIGR00254">
    <property type="entry name" value="GGDEF"/>
    <property type="match status" value="1"/>
</dbReference>
<comment type="caution">
    <text evidence="4">The sequence shown here is derived from an EMBL/GenBank/DDBJ whole genome shotgun (WGS) entry which is preliminary data.</text>
</comment>
<evidence type="ECO:0000256" key="2">
    <source>
        <dbReference type="SAM" id="Phobius"/>
    </source>
</evidence>
<proteinExistence type="predicted"/>
<feature type="transmembrane region" description="Helical" evidence="2">
    <location>
        <begin position="182"/>
        <end position="199"/>
    </location>
</feature>
<keyword evidence="1" id="KW-0175">Coiled coil</keyword>
<dbReference type="InterPro" id="IPR029787">
    <property type="entry name" value="Nucleotide_cyclase"/>
</dbReference>
<dbReference type="AlphaFoldDB" id="A0A6I3IAU4"/>
<feature type="transmembrane region" description="Helical" evidence="2">
    <location>
        <begin position="211"/>
        <end position="231"/>
    </location>
</feature>
<name>A0A6I3IAU4_9MICO</name>
<feature type="transmembrane region" description="Helical" evidence="2">
    <location>
        <begin position="237"/>
        <end position="257"/>
    </location>
</feature>
<dbReference type="PANTHER" id="PTHR45138:SF9">
    <property type="entry name" value="DIGUANYLATE CYCLASE DGCM-RELATED"/>
    <property type="match status" value="1"/>
</dbReference>
<dbReference type="EMBL" id="WLVL01000019">
    <property type="protein sequence ID" value="MTB71338.1"/>
    <property type="molecule type" value="Genomic_DNA"/>
</dbReference>
<keyword evidence="2" id="KW-1133">Transmembrane helix</keyword>
<organism evidence="4 5">
    <name type="scientific">Arsenicicoccus cauae</name>
    <dbReference type="NCBI Taxonomy" id="2663847"/>
    <lineage>
        <taxon>Bacteria</taxon>
        <taxon>Bacillati</taxon>
        <taxon>Actinomycetota</taxon>
        <taxon>Actinomycetes</taxon>
        <taxon>Micrococcales</taxon>
        <taxon>Intrasporangiaceae</taxon>
        <taxon>Arsenicicoccus</taxon>
    </lineage>
</organism>
<dbReference type="Pfam" id="PF00990">
    <property type="entry name" value="GGDEF"/>
    <property type="match status" value="1"/>
</dbReference>
<dbReference type="SUPFAM" id="SSF55073">
    <property type="entry name" value="Nucleotide cyclase"/>
    <property type="match status" value="1"/>
</dbReference>
<accession>A0A6I3IAU4</accession>
<dbReference type="InterPro" id="IPR043128">
    <property type="entry name" value="Rev_trsase/Diguanyl_cyclase"/>
</dbReference>
<dbReference type="Proteomes" id="UP000431092">
    <property type="component" value="Unassembled WGS sequence"/>
</dbReference>
<sequence length="492" mass="52494">MRARVEVGPSSYERAGSPRRRRQDALVLGLLALVLVVAQGIYWVVGTPEAQGAAYVGSRVLSTAVFAYGVARTRPALRGERRLLLAAMLLWLVGDVVVAVQAVRSVSLDSWSSTSLVGILSYLCLFAALVGMARREGIVAGAAVVLDVVLCAVSLSVVWWLLIGQQILLAPGGSDLRSLLVSSYPLCDVLAIAGAVAVLSARSAHEWCTRALALSAMVDVVADIWFGYFVVGLTDTWYWPPALWMVQSVLLAAAAVLSGRPVREPSSRVSRSGVLMMVGAVVAPMMTIAVQTMVGRAPATPSSVVLSLVGTAVMVVLVCVRVLILVRRLEKQANELEQTARTDELTQLPNRRAGMRLLHDSIGQVEQGRLAGLTVALLDLDHFKSFNDTHGHLQGDRLLRAAGLSWASVIGPGDMLFRYGGEEFVVIMPEGTVAETRAVLQRMRRATPRGQTFSAGITSLRAGDTAEDVIGRADASLYAAKAAGRDRSCISA</sequence>
<protein>
    <submittedName>
        <fullName evidence="4">Diguanylate cyclase</fullName>
    </submittedName>
</protein>
<reference evidence="4 5" key="1">
    <citation type="submission" date="2019-11" db="EMBL/GenBank/DDBJ databases">
        <title>Whole genome sequencing identifies a novel species of the genus Arsenicicoccus isolated from human blood.</title>
        <authorList>
            <person name="Jeong J.H."/>
            <person name="Kweon O.J."/>
            <person name="Kim H.R."/>
            <person name="Kim T.-H."/>
            <person name="Ha S.-M."/>
            <person name="Lee M.-K."/>
        </authorList>
    </citation>
    <scope>NUCLEOTIDE SEQUENCE [LARGE SCALE GENOMIC DNA]</scope>
    <source>
        <strain evidence="4 5">MKL-02</strain>
    </source>
</reference>
<keyword evidence="5" id="KW-1185">Reference proteome</keyword>
<feature type="transmembrane region" description="Helical" evidence="2">
    <location>
        <begin position="304"/>
        <end position="326"/>
    </location>
</feature>
<dbReference type="RefSeq" id="WP_154592684.1">
    <property type="nucleotide sequence ID" value="NZ_WLVL01000019.1"/>
</dbReference>
<dbReference type="PANTHER" id="PTHR45138">
    <property type="entry name" value="REGULATORY COMPONENTS OF SENSORY TRANSDUCTION SYSTEM"/>
    <property type="match status" value="1"/>
</dbReference>
<keyword evidence="2" id="KW-0472">Membrane</keyword>
<dbReference type="GO" id="GO:0043709">
    <property type="term" value="P:cell adhesion involved in single-species biofilm formation"/>
    <property type="evidence" value="ECO:0007669"/>
    <property type="project" value="TreeGrafter"/>
</dbReference>
<dbReference type="InterPro" id="IPR000160">
    <property type="entry name" value="GGDEF_dom"/>
</dbReference>
<feature type="transmembrane region" description="Helical" evidence="2">
    <location>
        <begin position="83"/>
        <end position="104"/>
    </location>
</feature>
<feature type="transmembrane region" description="Helical" evidence="2">
    <location>
        <begin position="110"/>
        <end position="131"/>
    </location>
</feature>
<evidence type="ECO:0000313" key="4">
    <source>
        <dbReference type="EMBL" id="MTB71338.1"/>
    </source>
</evidence>
<dbReference type="Gene3D" id="3.30.70.270">
    <property type="match status" value="1"/>
</dbReference>
<feature type="coiled-coil region" evidence="1">
    <location>
        <begin position="319"/>
        <end position="346"/>
    </location>
</feature>
<evidence type="ECO:0000313" key="5">
    <source>
        <dbReference type="Proteomes" id="UP000431092"/>
    </source>
</evidence>
<keyword evidence="2" id="KW-0812">Transmembrane</keyword>
<feature type="domain" description="GGDEF" evidence="3">
    <location>
        <begin position="371"/>
        <end position="492"/>
    </location>
</feature>
<feature type="transmembrane region" description="Helical" evidence="2">
    <location>
        <begin position="52"/>
        <end position="71"/>
    </location>
</feature>
<dbReference type="GO" id="GO:1902201">
    <property type="term" value="P:negative regulation of bacterial-type flagellum-dependent cell motility"/>
    <property type="evidence" value="ECO:0007669"/>
    <property type="project" value="TreeGrafter"/>
</dbReference>
<evidence type="ECO:0000256" key="1">
    <source>
        <dbReference type="SAM" id="Coils"/>
    </source>
</evidence>
<dbReference type="SMART" id="SM00267">
    <property type="entry name" value="GGDEF"/>
    <property type="match status" value="1"/>
</dbReference>
<evidence type="ECO:0000259" key="3">
    <source>
        <dbReference type="PROSITE" id="PS50887"/>
    </source>
</evidence>
<dbReference type="CDD" id="cd01949">
    <property type="entry name" value="GGDEF"/>
    <property type="match status" value="1"/>
</dbReference>